<evidence type="ECO:0000313" key="2">
    <source>
        <dbReference type="Proteomes" id="UP001163719"/>
    </source>
</evidence>
<name>A0ABT3HPJ6_9FLAO</name>
<dbReference type="Proteomes" id="UP001163719">
    <property type="component" value="Unassembled WGS sequence"/>
</dbReference>
<accession>A0ABT3HPJ6</accession>
<dbReference type="EMBL" id="JAPDHV010000004">
    <property type="protein sequence ID" value="MCW3161707.1"/>
    <property type="molecule type" value="Genomic_DNA"/>
</dbReference>
<dbReference type="RefSeq" id="WP_264743650.1">
    <property type="nucleotide sequence ID" value="NZ_JAPDHV010000004.1"/>
</dbReference>
<reference evidence="1" key="1">
    <citation type="submission" date="2022-10" db="EMBL/GenBank/DDBJ databases">
        <title>Chryseobacterium babae sp. nov. isolated from the gut of the beetle Oryctes rhinoceros, and Chryseobacterium kimseyorum sp. nov., isolated from a stick insect rearing cage.</title>
        <authorList>
            <person name="Shelomi M."/>
            <person name="Han C.-J."/>
            <person name="Chen W.-M."/>
            <person name="Chen H.-K."/>
            <person name="Liaw S.-J."/>
            <person name="Muhle E."/>
            <person name="Clermont D."/>
        </authorList>
    </citation>
    <scope>NUCLEOTIDE SEQUENCE</scope>
    <source>
        <strain evidence="1">WLa1L2M3</strain>
    </source>
</reference>
<gene>
    <name evidence="1" type="ORF">OH806_10580</name>
</gene>
<evidence type="ECO:0000313" key="1">
    <source>
        <dbReference type="EMBL" id="MCW3161707.1"/>
    </source>
</evidence>
<keyword evidence="2" id="KW-1185">Reference proteome</keyword>
<protein>
    <recommendedName>
        <fullName evidence="3">PD-(D/E)XK nuclease superfamily protein</fullName>
    </recommendedName>
</protein>
<organism evidence="1 2">
    <name type="scientific">Chryseobacterium oryctis</name>
    <dbReference type="NCBI Taxonomy" id="2952618"/>
    <lineage>
        <taxon>Bacteria</taxon>
        <taxon>Pseudomonadati</taxon>
        <taxon>Bacteroidota</taxon>
        <taxon>Flavobacteriia</taxon>
        <taxon>Flavobacteriales</taxon>
        <taxon>Weeksellaceae</taxon>
        <taxon>Chryseobacterium group</taxon>
        <taxon>Chryseobacterium</taxon>
    </lineage>
</organism>
<evidence type="ECO:0008006" key="3">
    <source>
        <dbReference type="Google" id="ProtNLM"/>
    </source>
</evidence>
<comment type="caution">
    <text evidence="1">The sequence shown here is derived from an EMBL/GenBank/DDBJ whole genome shotgun (WGS) entry which is preliminary data.</text>
</comment>
<sequence length="337" mass="39514">MAVLNQFQHYSQGENTVTNNVLLMLSNLYEINPKYYEEYIKGLTEDSDQYEVIPIFRQQIGNRGNGIIDGHIQIKASKIIIETKLHGLEWINKLVKYAQSFDPSEYKLLIHLSSTRYPESEIEKIKTILNDNKNLGKVNFHSITYQDLVDQLKELANNYQYEHYLQRLNEHFESYCLGMGLMSRNNNVLRAMACGQSYDLNVKHQFYFDLASRGYSDFKYLGIYKWKSVRHIGLVENIIEADWNEKIGLIIKNSKYPVTKEQEQKLINAIKESDDKGWGVETDHRFFLLSNFTDTDFKKTSPGGIFRVRYFNLENELDKVPDDIKTIAEQLKTKTWE</sequence>
<proteinExistence type="predicted"/>